<keyword evidence="7" id="KW-1185">Reference proteome</keyword>
<reference evidence="6 7" key="1">
    <citation type="submission" date="2016-12" db="EMBL/GenBank/DDBJ databases">
        <title>The genomes of Aspergillus section Nigri reveals drivers in fungal speciation.</title>
        <authorList>
            <consortium name="DOE Joint Genome Institute"/>
            <person name="Vesth T.C."/>
            <person name="Nybo J."/>
            <person name="Theobald S."/>
            <person name="Brandl J."/>
            <person name="Frisvad J.C."/>
            <person name="Nielsen K.F."/>
            <person name="Lyhne E.K."/>
            <person name="Kogle M.E."/>
            <person name="Kuo A."/>
            <person name="Riley R."/>
            <person name="Clum A."/>
            <person name="Nolan M."/>
            <person name="Lipzen A."/>
            <person name="Salamov A."/>
            <person name="Henrissat B."/>
            <person name="Wiebenga A."/>
            <person name="De Vries R.P."/>
            <person name="Grigoriev I.V."/>
            <person name="Mortensen U.H."/>
            <person name="Andersen M.R."/>
            <person name="Baker S.E."/>
        </authorList>
    </citation>
    <scope>NUCLEOTIDE SEQUENCE [LARGE SCALE GENOMIC DNA]</scope>
    <source>
        <strain evidence="6 7">CBS 117.55</strain>
    </source>
</reference>
<evidence type="ECO:0000313" key="7">
    <source>
        <dbReference type="Proteomes" id="UP000247233"/>
    </source>
</evidence>
<evidence type="ECO:0000256" key="3">
    <source>
        <dbReference type="ARBA" id="ARBA00022691"/>
    </source>
</evidence>
<dbReference type="InterPro" id="IPR015353">
    <property type="entry name" value="Rubisco_LSMT_subst-bd"/>
</dbReference>
<evidence type="ECO:0000313" key="6">
    <source>
        <dbReference type="EMBL" id="PWY82989.1"/>
    </source>
</evidence>
<dbReference type="OrthoDB" id="341421at2759"/>
<evidence type="ECO:0000256" key="2">
    <source>
        <dbReference type="ARBA" id="ARBA00022679"/>
    </source>
</evidence>
<keyword evidence="1" id="KW-0489">Methyltransferase</keyword>
<dbReference type="GO" id="GO:0005634">
    <property type="term" value="C:nucleus"/>
    <property type="evidence" value="ECO:0007669"/>
    <property type="project" value="UniProtKB-SubCell"/>
</dbReference>
<keyword evidence="3" id="KW-0949">S-adenosyl-L-methionine</keyword>
<comment type="caution">
    <text evidence="6">The sequence shown here is derived from an EMBL/GenBank/DDBJ whole genome shotgun (WGS) entry which is preliminary data.</text>
</comment>
<dbReference type="FunFam" id="3.90.1410.10:FF:000007">
    <property type="entry name" value="Ribosomal lysine N-methyltransferase 4"/>
    <property type="match status" value="1"/>
</dbReference>
<protein>
    <submittedName>
        <fullName evidence="6">SET domain-containing protein</fullName>
    </submittedName>
</protein>
<dbReference type="PANTHER" id="PTHR13271">
    <property type="entry name" value="UNCHARACTERIZED PUTATIVE METHYLTRANSFERASE"/>
    <property type="match status" value="1"/>
</dbReference>
<sequence>MSSSSLPGSDTFQSQSDEFLTWLAGKPGVRINHKIQIADLRAQAAGRGVVARSDLDDGEELFTIPRAHVLSVQNSLLKARLPQDLESLGPWLSLIVVMIYEYLQGDQSVWAPYFKVLPPSFDTLMFWSPEELQELQGSAIVDKIGKQGADESILEMVAPIVRANPTLFPPVNGVASYEGEAGTQTLLILAHTMGSLIMAYAFDIEKPEDEEGGRDGEDGYLTDEEDEQSLSKGMVPLADMLNADADRNNARLFQEEESLVMKAIKPIKAGEEIFNDYGEIPRADLLRRYGYVTGNYAPFDVIELSLEQICQAAGLGSADVESQPPLQFLAEIELLDDGYAIPRPSAGESLTDVLPDELLLLLTTLSLPADQLEKYRSKSRPPKPAFGETEAVIIARALQLNQARYATSIPQDQELLSQLRQAEAFGPLEGSLRRKKMAIEVRIGEKEILHALADILSNQFGAALHTNGGSALKRAANGDVDEQPRNKAFR</sequence>
<dbReference type="Pfam" id="PF00856">
    <property type="entry name" value="SET"/>
    <property type="match status" value="1"/>
</dbReference>
<name>A0A317W9Z1_9EURO</name>
<dbReference type="VEuPathDB" id="FungiDB:BO70DRAFT_291155"/>
<evidence type="ECO:0000259" key="5">
    <source>
        <dbReference type="PROSITE" id="PS50280"/>
    </source>
</evidence>
<proteinExistence type="predicted"/>
<dbReference type="InterPro" id="IPR046341">
    <property type="entry name" value="SET_dom_sf"/>
</dbReference>
<dbReference type="RefSeq" id="XP_025399703.1">
    <property type="nucleotide sequence ID" value="XM_025539387.1"/>
</dbReference>
<dbReference type="EMBL" id="MSFL01000011">
    <property type="protein sequence ID" value="PWY82989.1"/>
    <property type="molecule type" value="Genomic_DNA"/>
</dbReference>
<dbReference type="AlphaFoldDB" id="A0A317W9Z1"/>
<dbReference type="PANTHER" id="PTHR13271:SF34">
    <property type="entry name" value="N-LYSINE METHYLTRANSFERASE SETD6"/>
    <property type="match status" value="1"/>
</dbReference>
<dbReference type="InterPro" id="IPR036464">
    <property type="entry name" value="Rubisco_LSMT_subst-bd_sf"/>
</dbReference>
<dbReference type="SUPFAM" id="SSF82199">
    <property type="entry name" value="SET domain"/>
    <property type="match status" value="1"/>
</dbReference>
<feature type="domain" description="SET" evidence="5">
    <location>
        <begin position="33"/>
        <end position="278"/>
    </location>
</feature>
<dbReference type="Gene3D" id="3.90.1420.10">
    <property type="entry name" value="Rubisco LSMT, substrate-binding domain"/>
    <property type="match status" value="1"/>
</dbReference>
<dbReference type="STRING" id="1448321.A0A317W9Z1"/>
<evidence type="ECO:0000256" key="4">
    <source>
        <dbReference type="SAM" id="MobiDB-lite"/>
    </source>
</evidence>
<feature type="region of interest" description="Disordered" evidence="4">
    <location>
        <begin position="207"/>
        <end position="227"/>
    </location>
</feature>
<dbReference type="Proteomes" id="UP000247233">
    <property type="component" value="Unassembled WGS sequence"/>
</dbReference>
<dbReference type="Pfam" id="PF09273">
    <property type="entry name" value="Rubis-subs-bind"/>
    <property type="match status" value="1"/>
</dbReference>
<gene>
    <name evidence="6" type="ORF">BO70DRAFT_291155</name>
</gene>
<dbReference type="Gene3D" id="3.90.1410.10">
    <property type="entry name" value="set domain protein methyltransferase, domain 1"/>
    <property type="match status" value="1"/>
</dbReference>
<keyword evidence="2" id="KW-0808">Transferase</keyword>
<dbReference type="GO" id="GO:0016279">
    <property type="term" value="F:protein-lysine N-methyltransferase activity"/>
    <property type="evidence" value="ECO:0007669"/>
    <property type="project" value="UniProtKB-UniRule"/>
</dbReference>
<dbReference type="PROSITE" id="PS50280">
    <property type="entry name" value="SET"/>
    <property type="match status" value="1"/>
</dbReference>
<dbReference type="GO" id="GO:0032259">
    <property type="term" value="P:methylation"/>
    <property type="evidence" value="ECO:0007669"/>
    <property type="project" value="UniProtKB-KW"/>
</dbReference>
<dbReference type="GeneID" id="37061624"/>
<organism evidence="6 7">
    <name type="scientific">Aspergillus heteromorphus CBS 117.55</name>
    <dbReference type="NCBI Taxonomy" id="1448321"/>
    <lineage>
        <taxon>Eukaryota</taxon>
        <taxon>Fungi</taxon>
        <taxon>Dikarya</taxon>
        <taxon>Ascomycota</taxon>
        <taxon>Pezizomycotina</taxon>
        <taxon>Eurotiomycetes</taxon>
        <taxon>Eurotiomycetidae</taxon>
        <taxon>Eurotiales</taxon>
        <taxon>Aspergillaceae</taxon>
        <taxon>Aspergillus</taxon>
        <taxon>Aspergillus subgen. Circumdati</taxon>
    </lineage>
</organism>
<dbReference type="SUPFAM" id="SSF81822">
    <property type="entry name" value="RuBisCo LSMT C-terminal, substrate-binding domain"/>
    <property type="match status" value="1"/>
</dbReference>
<accession>A0A317W9Z1</accession>
<dbReference type="InterPro" id="IPR001214">
    <property type="entry name" value="SET_dom"/>
</dbReference>
<dbReference type="InterPro" id="IPR050600">
    <property type="entry name" value="SETD3_SETD6_MTase"/>
</dbReference>
<evidence type="ECO:0000256" key="1">
    <source>
        <dbReference type="ARBA" id="ARBA00022603"/>
    </source>
</evidence>